<comment type="similarity">
    <text evidence="2 9">Belongs to the germin family.</text>
</comment>
<reference evidence="13" key="1">
    <citation type="journal article" date="2013" name="Evolution">
        <title>Recent ecological selection on regulatory divergence is shaping clinal variation in senecio on mount etna.</title>
        <authorList>
            <person name="Muir G."/>
            <person name="Osborne O.G."/>
            <person name="Sarasa J."/>
            <person name="Hiscock S.J."/>
            <person name="Filatov D.A."/>
        </authorList>
    </citation>
    <scope>NUCLEOTIDE SEQUENCE</scope>
    <source>
        <strain evidence="11">51_C_SAP6S112_2</strain>
        <strain evidence="12">63_C_LIN1S130_2</strain>
        <strain evidence="13">67_C_LIN1S135_2</strain>
        <strain evidence="14">87_C_NIC1S133_2</strain>
    </source>
</reference>
<dbReference type="SUPFAM" id="SSF51182">
    <property type="entry name" value="RmlC-like cupins"/>
    <property type="match status" value="1"/>
</dbReference>
<evidence type="ECO:0000256" key="9">
    <source>
        <dbReference type="RuleBase" id="RU366015"/>
    </source>
</evidence>
<evidence type="ECO:0000256" key="1">
    <source>
        <dbReference type="ARBA" id="ARBA00004271"/>
    </source>
</evidence>
<dbReference type="Gene3D" id="2.60.120.10">
    <property type="entry name" value="Jelly Rolls"/>
    <property type="match status" value="1"/>
</dbReference>
<keyword evidence="5 7" id="KW-0479">Metal-binding</keyword>
<feature type="domain" description="Cupin type-1" evidence="10">
    <location>
        <begin position="12"/>
        <end position="132"/>
    </location>
</feature>
<dbReference type="CDD" id="cd02241">
    <property type="entry name" value="cupin_OxOx"/>
    <property type="match status" value="1"/>
</dbReference>
<evidence type="ECO:0000256" key="7">
    <source>
        <dbReference type="PIRSR" id="PIRSR601929-1"/>
    </source>
</evidence>
<evidence type="ECO:0000259" key="10">
    <source>
        <dbReference type="SMART" id="SM00835"/>
    </source>
</evidence>
<feature type="binding site" evidence="7">
    <location>
        <position position="67"/>
    </location>
    <ligand>
        <name>oxalate</name>
        <dbReference type="ChEBI" id="CHEBI:30623"/>
    </ligand>
</feature>
<evidence type="ECO:0000256" key="5">
    <source>
        <dbReference type="ARBA" id="ARBA00022723"/>
    </source>
</evidence>
<accession>K9MFU0</accession>
<protein>
    <recommendedName>
        <fullName evidence="9">Germin-like protein</fullName>
    </recommendedName>
</protein>
<dbReference type="AlphaFoldDB" id="K9MFU0"/>
<evidence type="ECO:0000256" key="6">
    <source>
        <dbReference type="ARBA" id="ARBA00023211"/>
    </source>
</evidence>
<feature type="binding site" evidence="7">
    <location>
        <position position="62"/>
    </location>
    <ligand>
        <name>oxalate</name>
        <dbReference type="ChEBI" id="CHEBI:30623"/>
    </ligand>
</feature>
<dbReference type="Pfam" id="PF00190">
    <property type="entry name" value="Cupin_1"/>
    <property type="match status" value="1"/>
</dbReference>
<dbReference type="EMBL" id="JQ351289">
    <property type="protein sequence ID" value="AFV29571.1"/>
    <property type="molecule type" value="Genomic_DNA"/>
</dbReference>
<keyword evidence="6 7" id="KW-0464">Manganese</keyword>
<feature type="non-terminal residue" evidence="13">
    <location>
        <position position="1"/>
    </location>
</feature>
<dbReference type="EMBL" id="JQ351279">
    <property type="protein sequence ID" value="AFV29561.1"/>
    <property type="molecule type" value="Genomic_DNA"/>
</dbReference>
<dbReference type="PANTHER" id="PTHR31238">
    <property type="entry name" value="GERMIN-LIKE PROTEIN SUBFAMILY 3 MEMBER 3"/>
    <property type="match status" value="1"/>
</dbReference>
<dbReference type="EMBL" id="JQ351271">
    <property type="protein sequence ID" value="AFV29553.1"/>
    <property type="molecule type" value="Genomic_DNA"/>
</dbReference>
<keyword evidence="3 9" id="KW-0052">Apoplast</keyword>
<dbReference type="PRINTS" id="PR00325">
    <property type="entry name" value="GERMIN"/>
</dbReference>
<feature type="binding site" evidence="8">
    <location>
        <position position="62"/>
    </location>
    <ligand>
        <name>Mn(2+)</name>
        <dbReference type="ChEBI" id="CHEBI:29035"/>
    </ligand>
</feature>
<feature type="non-terminal residue" evidence="13">
    <location>
        <position position="133"/>
    </location>
</feature>
<dbReference type="InterPro" id="IPR006045">
    <property type="entry name" value="Cupin_1"/>
</dbReference>
<feature type="binding site" evidence="8">
    <location>
        <position position="60"/>
    </location>
    <ligand>
        <name>Mn(2+)</name>
        <dbReference type="ChEBI" id="CHEBI:29035"/>
    </ligand>
</feature>
<name>K9MFU0_9ASTR</name>
<evidence type="ECO:0000313" key="11">
    <source>
        <dbReference type="EMBL" id="AFV29553.1"/>
    </source>
</evidence>
<dbReference type="SMART" id="SM00835">
    <property type="entry name" value="Cupin_1"/>
    <property type="match status" value="1"/>
</dbReference>
<evidence type="ECO:0000256" key="4">
    <source>
        <dbReference type="ARBA" id="ARBA00022525"/>
    </source>
</evidence>
<evidence type="ECO:0000313" key="12">
    <source>
        <dbReference type="EMBL" id="AFV29559.1"/>
    </source>
</evidence>
<comment type="subcellular location">
    <subcellularLocation>
        <location evidence="1 9">Secreted</location>
        <location evidence="1 9">Extracellular space</location>
        <location evidence="1 9">Apoplast</location>
    </subcellularLocation>
</comment>
<dbReference type="GO" id="GO:0048046">
    <property type="term" value="C:apoplast"/>
    <property type="evidence" value="ECO:0007669"/>
    <property type="project" value="UniProtKB-SubCell"/>
</dbReference>
<dbReference type="GO" id="GO:0030145">
    <property type="term" value="F:manganese ion binding"/>
    <property type="evidence" value="ECO:0007669"/>
    <property type="project" value="UniProtKB-UniRule"/>
</dbReference>
<keyword evidence="4 9" id="KW-0964">Secreted</keyword>
<evidence type="ECO:0000256" key="8">
    <source>
        <dbReference type="PIRSR" id="PIRSR601929-2"/>
    </source>
</evidence>
<evidence type="ECO:0000313" key="14">
    <source>
        <dbReference type="EMBL" id="AFV29571.1"/>
    </source>
</evidence>
<dbReference type="InterPro" id="IPR011051">
    <property type="entry name" value="RmlC_Cupin_sf"/>
</dbReference>
<organism evidence="13">
    <name type="scientific">Senecio chrysanthemifolius</name>
    <dbReference type="NCBI Taxonomy" id="121541"/>
    <lineage>
        <taxon>Eukaryota</taxon>
        <taxon>Viridiplantae</taxon>
        <taxon>Streptophyta</taxon>
        <taxon>Embryophyta</taxon>
        <taxon>Tracheophyta</taxon>
        <taxon>Spermatophyta</taxon>
        <taxon>Magnoliopsida</taxon>
        <taxon>eudicotyledons</taxon>
        <taxon>Gunneridae</taxon>
        <taxon>Pentapetalae</taxon>
        <taxon>asterids</taxon>
        <taxon>campanulids</taxon>
        <taxon>Asterales</taxon>
        <taxon>Asteraceae</taxon>
        <taxon>Asteroideae</taxon>
        <taxon>Senecioneae</taxon>
        <taxon>Senecioninae</taxon>
        <taxon>Senecio</taxon>
    </lineage>
</organism>
<evidence type="ECO:0000256" key="3">
    <source>
        <dbReference type="ARBA" id="ARBA00022523"/>
    </source>
</evidence>
<dbReference type="InterPro" id="IPR001929">
    <property type="entry name" value="Germin"/>
</dbReference>
<dbReference type="InterPro" id="IPR014710">
    <property type="entry name" value="RmlC-like_jellyroll"/>
</dbReference>
<proteinExistence type="inferred from homology"/>
<feature type="binding site" evidence="8">
    <location>
        <position position="67"/>
    </location>
    <ligand>
        <name>Mn(2+)</name>
        <dbReference type="ChEBI" id="CHEBI:29035"/>
    </ligand>
</feature>
<sequence>PKLVNVNDFSFSGLQIPSKTRNKRKQIFTEVFDRQLPGLNTLGISMVLFDFGVGEYIPPHFHPQCTEIFTVLRGVILMNFNTSAPENREFTKVVRKGDVFMIPKGLVHSQKNVGHTDAAVIAAFSGQHPDVVF</sequence>
<dbReference type="EMBL" id="JQ351277">
    <property type="protein sequence ID" value="AFV29559.1"/>
    <property type="molecule type" value="Genomic_DNA"/>
</dbReference>
<evidence type="ECO:0000313" key="13">
    <source>
        <dbReference type="EMBL" id="AFV29561.1"/>
    </source>
</evidence>
<evidence type="ECO:0000256" key="2">
    <source>
        <dbReference type="ARBA" id="ARBA00007456"/>
    </source>
</evidence>
<feature type="binding site" evidence="8">
    <location>
        <position position="108"/>
    </location>
    <ligand>
        <name>Mn(2+)</name>
        <dbReference type="ChEBI" id="CHEBI:29035"/>
    </ligand>
</feature>